<evidence type="ECO:0000256" key="6">
    <source>
        <dbReference type="ARBA" id="ARBA00023136"/>
    </source>
</evidence>
<feature type="domain" description="MacB-like periplasmic core" evidence="9">
    <location>
        <begin position="473"/>
        <end position="675"/>
    </location>
</feature>
<keyword evidence="3" id="KW-1003">Cell membrane</keyword>
<evidence type="ECO:0000256" key="2">
    <source>
        <dbReference type="ARBA" id="ARBA00005236"/>
    </source>
</evidence>
<feature type="domain" description="ABC3 transporter permease C-terminal" evidence="8">
    <location>
        <begin position="257"/>
        <end position="378"/>
    </location>
</feature>
<evidence type="ECO:0000256" key="4">
    <source>
        <dbReference type="ARBA" id="ARBA00022692"/>
    </source>
</evidence>
<evidence type="ECO:0000256" key="7">
    <source>
        <dbReference type="SAM" id="Phobius"/>
    </source>
</evidence>
<evidence type="ECO:0000313" key="10">
    <source>
        <dbReference type="EMBL" id="NML15553.1"/>
    </source>
</evidence>
<reference evidence="10 11" key="1">
    <citation type="submission" date="2020-04" db="EMBL/GenBank/DDBJ databases">
        <title>Azohydromonas sp. isolated from soil.</title>
        <authorList>
            <person name="Dahal R.H."/>
        </authorList>
    </citation>
    <scope>NUCLEOTIDE SEQUENCE [LARGE SCALE GENOMIC DNA]</scope>
    <source>
        <strain evidence="10 11">G-1-1-14</strain>
    </source>
</reference>
<feature type="transmembrane region" description="Helical" evidence="7">
    <location>
        <begin position="352"/>
        <end position="372"/>
    </location>
</feature>
<feature type="transmembrane region" description="Helical" evidence="7">
    <location>
        <begin position="21"/>
        <end position="43"/>
    </location>
</feature>
<keyword evidence="6 7" id="KW-0472">Membrane</keyword>
<accession>A0A848FB55</accession>
<feature type="transmembrane region" description="Helical" evidence="7">
    <location>
        <begin position="255"/>
        <end position="279"/>
    </location>
</feature>
<dbReference type="PANTHER" id="PTHR30489:SF0">
    <property type="entry name" value="LIPOPROTEIN-RELEASING SYSTEM TRANSMEMBRANE PROTEIN LOLE"/>
    <property type="match status" value="1"/>
</dbReference>
<evidence type="ECO:0000256" key="1">
    <source>
        <dbReference type="ARBA" id="ARBA00004651"/>
    </source>
</evidence>
<dbReference type="GO" id="GO:0098797">
    <property type="term" value="C:plasma membrane protein complex"/>
    <property type="evidence" value="ECO:0007669"/>
    <property type="project" value="TreeGrafter"/>
</dbReference>
<dbReference type="Proteomes" id="UP000574067">
    <property type="component" value="Unassembled WGS sequence"/>
</dbReference>
<evidence type="ECO:0000259" key="9">
    <source>
        <dbReference type="Pfam" id="PF12704"/>
    </source>
</evidence>
<dbReference type="GO" id="GO:0044874">
    <property type="term" value="P:lipoprotein localization to outer membrane"/>
    <property type="evidence" value="ECO:0007669"/>
    <property type="project" value="TreeGrafter"/>
</dbReference>
<evidence type="ECO:0000256" key="3">
    <source>
        <dbReference type="ARBA" id="ARBA00022475"/>
    </source>
</evidence>
<evidence type="ECO:0000259" key="8">
    <source>
        <dbReference type="Pfam" id="PF02687"/>
    </source>
</evidence>
<evidence type="ECO:0000313" key="11">
    <source>
        <dbReference type="Proteomes" id="UP000574067"/>
    </source>
</evidence>
<feature type="domain" description="MacB-like periplasmic core" evidence="9">
    <location>
        <begin position="24"/>
        <end position="226"/>
    </location>
</feature>
<comment type="subcellular location">
    <subcellularLocation>
        <location evidence="1">Cell membrane</location>
        <topology evidence="1">Multi-pass membrane protein</topology>
    </subcellularLocation>
</comment>
<organism evidence="10 11">
    <name type="scientific">Azohydromonas caseinilytica</name>
    <dbReference type="NCBI Taxonomy" id="2728836"/>
    <lineage>
        <taxon>Bacteria</taxon>
        <taxon>Pseudomonadati</taxon>
        <taxon>Pseudomonadota</taxon>
        <taxon>Betaproteobacteria</taxon>
        <taxon>Burkholderiales</taxon>
        <taxon>Sphaerotilaceae</taxon>
        <taxon>Azohydromonas</taxon>
    </lineage>
</organism>
<feature type="transmembrane region" description="Helical" evidence="7">
    <location>
        <begin position="424"/>
        <end position="450"/>
    </location>
</feature>
<dbReference type="Pfam" id="PF12704">
    <property type="entry name" value="MacB_PCD"/>
    <property type="match status" value="2"/>
</dbReference>
<dbReference type="PANTHER" id="PTHR30489">
    <property type="entry name" value="LIPOPROTEIN-RELEASING SYSTEM TRANSMEMBRANE PROTEIN LOLE"/>
    <property type="match status" value="1"/>
</dbReference>
<dbReference type="InterPro" id="IPR051447">
    <property type="entry name" value="Lipoprotein-release_system"/>
</dbReference>
<gene>
    <name evidence="10" type="ORF">HHL10_11295</name>
</gene>
<feature type="transmembrane region" description="Helical" evidence="7">
    <location>
        <begin position="797"/>
        <end position="817"/>
    </location>
</feature>
<protein>
    <submittedName>
        <fullName evidence="10">ABC transporter permease</fullName>
    </submittedName>
</protein>
<name>A0A848FB55_9BURK</name>
<comment type="caution">
    <text evidence="10">The sequence shown here is derived from an EMBL/GenBank/DDBJ whole genome shotgun (WGS) entry which is preliminary data.</text>
</comment>
<feature type="transmembrane region" description="Helical" evidence="7">
    <location>
        <begin position="748"/>
        <end position="777"/>
    </location>
</feature>
<keyword evidence="5 7" id="KW-1133">Transmembrane helix</keyword>
<dbReference type="InterPro" id="IPR003838">
    <property type="entry name" value="ABC3_permease_C"/>
</dbReference>
<comment type="similarity">
    <text evidence="2">Belongs to the ABC-4 integral membrane protein family. LolC/E subfamily.</text>
</comment>
<dbReference type="AlphaFoldDB" id="A0A848FB55"/>
<feature type="transmembrane region" description="Helical" evidence="7">
    <location>
        <begin position="706"/>
        <end position="728"/>
    </location>
</feature>
<feature type="domain" description="ABC3 transporter permease C-terminal" evidence="8">
    <location>
        <begin position="710"/>
        <end position="824"/>
    </location>
</feature>
<keyword evidence="11" id="KW-1185">Reference proteome</keyword>
<keyword evidence="4 7" id="KW-0812">Transmembrane</keyword>
<evidence type="ECO:0000256" key="5">
    <source>
        <dbReference type="ARBA" id="ARBA00022989"/>
    </source>
</evidence>
<dbReference type="EMBL" id="JABBFW010000006">
    <property type="protein sequence ID" value="NML15553.1"/>
    <property type="molecule type" value="Genomic_DNA"/>
</dbReference>
<feature type="transmembrane region" description="Helical" evidence="7">
    <location>
        <begin position="401"/>
        <end position="418"/>
    </location>
</feature>
<sequence length="835" mass="86833">MSGLPALLRQLVLPEWRQHPWRLAVAVLSVALGVALAFSVQLINRSALDEFSSAARAAAGEPDVILRSPAQGALDDAWFERVAQSPLVQAASPVLEVDAAALDAAGQRVSLKLLGLDALRVTPLAAALFPVPMKGASLTAFLEPDAVFLNPAALQKLGLEPGGTLTLQYGLQRLPLRVLGSVTAGGAPLAVMDIAAAQARFGVGKLSRIDIRLAAGADARALREALNLPPGVTLAEPQAAAQRVSDLSRAYRVNLTVLALVALFVGGFLVFSVLALSVAQRTPQLALLGVLGLSARQRRGLVLAESAAIGLLGSLIGLALGTALAALALRWLAGDLGGGYFTNIAPRLQFSVPAALVFGALGAAAALIGGWWPARMAQQMAPAQALKGLGGATPPAPAWRAPALLALGGLLALLPPVAGLPLPAYVSVACLLLGGIACVPAAVALLLRFLHPRSALGLLAVQRARHEQHAASVAMAGVVSSLSLAVALTVMVASFRNGVAEWLDSVLPADLYVRSGTPGQGDTAFLPPEFMAAAARVEGVARVEGLRVRPLQLDPARPSVALVARPIADPARDLPLLGRPLPPQGPLPGVYVSEAMVALYDTRPGTELKLPLGVGNPVPVRVLGVWRDYARQFGAVAIDLPTYRRLTGDPRINDLALWFAPDAAADEVQRRVRALAAEPELLEFALPGEIRRISLGIFDRSFAVTYYLQAVAIAIGLFGIAASFSAQVMARRREFGLLAHLGFTRRQVIGVVAGEGAAWTAAGALVGMGLGLLVSLVLVKVVNPQSFHWTMELLLPWARLAALCAAVLAAGTLTAAFSARAAAGRDAVLAVKEDW</sequence>
<dbReference type="InterPro" id="IPR025857">
    <property type="entry name" value="MacB_PCD"/>
</dbReference>
<feature type="transmembrane region" description="Helical" evidence="7">
    <location>
        <begin position="300"/>
        <end position="332"/>
    </location>
</feature>
<feature type="transmembrane region" description="Helical" evidence="7">
    <location>
        <begin position="471"/>
        <end position="495"/>
    </location>
</feature>
<dbReference type="Pfam" id="PF02687">
    <property type="entry name" value="FtsX"/>
    <property type="match status" value="2"/>
</dbReference>
<proteinExistence type="inferred from homology"/>